<dbReference type="PANTHER" id="PTHR43760:SF1">
    <property type="entry name" value="ENDORIBONUCLEASE L-PSP_CHORISMATE MUTASE-LIKE DOMAIN-CONTAINING PROTEIN"/>
    <property type="match status" value="1"/>
</dbReference>
<dbReference type="EMBL" id="JAMFLZ010000001">
    <property type="protein sequence ID" value="MCL6293656.1"/>
    <property type="molecule type" value="Genomic_DNA"/>
</dbReference>
<dbReference type="Proteomes" id="UP001165381">
    <property type="component" value="Unassembled WGS sequence"/>
</dbReference>
<comment type="caution">
    <text evidence="2">The sequence shown here is derived from an EMBL/GenBank/DDBJ whole genome shotgun (WGS) entry which is preliminary data.</text>
</comment>
<dbReference type="InterPro" id="IPR013813">
    <property type="entry name" value="Endoribo_LPSP/chorism_mut-like"/>
</dbReference>
<evidence type="ECO:0000313" key="3">
    <source>
        <dbReference type="Proteomes" id="UP001165381"/>
    </source>
</evidence>
<proteinExistence type="predicted"/>
<dbReference type="CDD" id="cd02199">
    <property type="entry name" value="YjgF_YER057c_UK114_like_1"/>
    <property type="match status" value="1"/>
</dbReference>
<dbReference type="SUPFAM" id="SSF55298">
    <property type="entry name" value="YjgF-like"/>
    <property type="match status" value="1"/>
</dbReference>
<keyword evidence="3" id="KW-1185">Reference proteome</keyword>
<dbReference type="Gene3D" id="3.30.1330.40">
    <property type="entry name" value="RutC-like"/>
    <property type="match status" value="1"/>
</dbReference>
<name>A0ABT0Q9J4_9FLAO</name>
<protein>
    <submittedName>
        <fullName evidence="2">RidA family protein</fullName>
    </submittedName>
</protein>
<dbReference type="Pfam" id="PF14588">
    <property type="entry name" value="YjgF_endoribonc"/>
    <property type="match status" value="1"/>
</dbReference>
<gene>
    <name evidence="2" type="ORF">M3P09_01550</name>
</gene>
<accession>A0ABT0Q9J4</accession>
<dbReference type="PANTHER" id="PTHR43760">
    <property type="entry name" value="ENDORIBONUCLEASE-RELATED"/>
    <property type="match status" value="1"/>
</dbReference>
<dbReference type="RefSeq" id="WP_099564963.1">
    <property type="nucleotide sequence ID" value="NZ_JAMFLZ010000001.1"/>
</dbReference>
<evidence type="ECO:0000313" key="2">
    <source>
        <dbReference type="EMBL" id="MCL6293656.1"/>
    </source>
</evidence>
<reference evidence="2" key="1">
    <citation type="submission" date="2022-05" db="EMBL/GenBank/DDBJ databases">
        <authorList>
            <person name="Park J.-S."/>
        </authorList>
    </citation>
    <scope>NUCLEOTIDE SEQUENCE</scope>
    <source>
        <strain evidence="2">2012CJ34-3</strain>
    </source>
</reference>
<evidence type="ECO:0000259" key="1">
    <source>
        <dbReference type="Pfam" id="PF14588"/>
    </source>
</evidence>
<dbReference type="InterPro" id="IPR035959">
    <property type="entry name" value="RutC-like_sf"/>
</dbReference>
<organism evidence="2 3">
    <name type="scientific">Jejuia spongiicola</name>
    <dbReference type="NCBI Taxonomy" id="2942207"/>
    <lineage>
        <taxon>Bacteria</taxon>
        <taxon>Pseudomonadati</taxon>
        <taxon>Bacteroidota</taxon>
        <taxon>Flavobacteriia</taxon>
        <taxon>Flavobacteriales</taxon>
        <taxon>Flavobacteriaceae</taxon>
        <taxon>Jejuia</taxon>
    </lineage>
</organism>
<feature type="domain" description="Endoribonuclease L-PSP/chorismate mutase-like" evidence="1">
    <location>
        <begin position="8"/>
        <end position="130"/>
    </location>
</feature>
<sequence>MNKELKELNLELPKVSTPGGSYVSVNIRGDIAYIAIQFPIINGEHYYKGRLGNELTNDEGYKAMQMCALNVLAQVETKIGMDRIVGLNHFDAYYQSGNNWNDAPKIVNGASDLFLKVLGEKGQHSRAIFGVDKLYGNLCAGLTCSFTIK</sequence>